<keyword evidence="4" id="KW-1185">Reference proteome</keyword>
<dbReference type="InterPro" id="IPR003806">
    <property type="entry name" value="ATP-grasp_PylC-type"/>
</dbReference>
<evidence type="ECO:0000313" key="3">
    <source>
        <dbReference type="EMBL" id="MFL0162055.1"/>
    </source>
</evidence>
<feature type="domain" description="ATP-grasp" evidence="2">
    <location>
        <begin position="101"/>
        <end position="285"/>
    </location>
</feature>
<name>A0ABW8RWE9_9BACT</name>
<proteinExistence type="predicted"/>
<dbReference type="Proteomes" id="UP001623558">
    <property type="component" value="Unassembled WGS sequence"/>
</dbReference>
<sequence length="312" mass="35519">MKLLISGLGGSLFPYLHTSLSTEFEIHYVDADPQLKYLYPDLNFHLCPMVSDDNYWIVIKKLIDQFGIDFYIPLIDEEIVIAKRTVEGFSGVKVISPTADFSELCLNKFDLMQYLKKENISDVISYTGDNYNAELGFPIFIKPISGRGSRGIMKINDQSQLDAYYKLEGYKPEEILIQPLLTGIEYTVGALTNNLNDLLSISSKRIIKKKGITQIAVTENNPSIDAVVAKIVKVFKPCGPFNVQLIITPLNEIKIFEINPRFSTTTIMEIEGGIDPVRAYLDYYDTNYKGPIKSPLENLFLHRRWENIFYNA</sequence>
<dbReference type="EMBL" id="JBEWZH010000004">
    <property type="protein sequence ID" value="MFL0162055.1"/>
    <property type="molecule type" value="Genomic_DNA"/>
</dbReference>
<keyword evidence="1" id="KW-0547">Nucleotide-binding</keyword>
<dbReference type="PROSITE" id="PS50975">
    <property type="entry name" value="ATP_GRASP"/>
    <property type="match status" value="1"/>
</dbReference>
<dbReference type="InterPro" id="IPR011761">
    <property type="entry name" value="ATP-grasp"/>
</dbReference>
<evidence type="ECO:0000259" key="2">
    <source>
        <dbReference type="PROSITE" id="PS50975"/>
    </source>
</evidence>
<keyword evidence="1" id="KW-0067">ATP-binding</keyword>
<evidence type="ECO:0000256" key="1">
    <source>
        <dbReference type="PROSITE-ProRule" id="PRU00409"/>
    </source>
</evidence>
<evidence type="ECO:0000313" key="4">
    <source>
        <dbReference type="Proteomes" id="UP001623558"/>
    </source>
</evidence>
<dbReference type="Gene3D" id="3.30.470.20">
    <property type="entry name" value="ATP-grasp fold, B domain"/>
    <property type="match status" value="1"/>
</dbReference>
<dbReference type="SUPFAM" id="SSF56059">
    <property type="entry name" value="Glutathione synthetase ATP-binding domain-like"/>
    <property type="match status" value="1"/>
</dbReference>
<dbReference type="Pfam" id="PF02655">
    <property type="entry name" value="ATP-grasp_3"/>
    <property type="match status" value="1"/>
</dbReference>
<dbReference type="Gene3D" id="3.30.1490.20">
    <property type="entry name" value="ATP-grasp fold, A domain"/>
    <property type="match status" value="1"/>
</dbReference>
<accession>A0ABW8RWE9</accession>
<reference evidence="3 4" key="1">
    <citation type="submission" date="2024-07" db="EMBL/GenBank/DDBJ databases">
        <authorList>
            <person name="Pitt A."/>
            <person name="Hahn M.W."/>
        </authorList>
    </citation>
    <scope>NUCLEOTIDE SEQUENCE [LARGE SCALE GENOMIC DNA]</scope>
    <source>
        <strain evidence="3 4">1-SAACH-A3</strain>
    </source>
</reference>
<gene>
    <name evidence="3" type="ORF">U0R11_06595</name>
</gene>
<dbReference type="RefSeq" id="WP_406750753.1">
    <property type="nucleotide sequence ID" value="NZ_JBEWZH010000004.1"/>
</dbReference>
<organism evidence="3 4">
    <name type="scientific">Aquirufa salirivi</name>
    <dbReference type="NCBI Taxonomy" id="3104729"/>
    <lineage>
        <taxon>Bacteria</taxon>
        <taxon>Pseudomonadati</taxon>
        <taxon>Bacteroidota</taxon>
        <taxon>Cytophagia</taxon>
        <taxon>Cytophagales</taxon>
        <taxon>Flectobacillaceae</taxon>
        <taxon>Aquirufa</taxon>
    </lineage>
</organism>
<dbReference type="InterPro" id="IPR013815">
    <property type="entry name" value="ATP_grasp_subdomain_1"/>
</dbReference>
<dbReference type="Gene3D" id="3.40.50.20">
    <property type="match status" value="1"/>
</dbReference>
<protein>
    <submittedName>
        <fullName evidence="3">ATP-grasp domain-containing protein</fullName>
    </submittedName>
</protein>
<comment type="caution">
    <text evidence="3">The sequence shown here is derived from an EMBL/GenBank/DDBJ whole genome shotgun (WGS) entry which is preliminary data.</text>
</comment>